<dbReference type="Proteomes" id="UP000321051">
    <property type="component" value="Unassembled WGS sequence"/>
</dbReference>
<protein>
    <recommendedName>
        <fullName evidence="3">Amidinotransferase</fullName>
    </recommendedName>
</protein>
<organism evidence="1 2">
    <name type="scientific">Marinococcus halophilus</name>
    <dbReference type="NCBI Taxonomy" id="1371"/>
    <lineage>
        <taxon>Bacteria</taxon>
        <taxon>Bacillati</taxon>
        <taxon>Bacillota</taxon>
        <taxon>Bacilli</taxon>
        <taxon>Bacillales</taxon>
        <taxon>Bacillaceae</taxon>
        <taxon>Marinococcus</taxon>
    </lineage>
</organism>
<keyword evidence="2" id="KW-1185">Reference proteome</keyword>
<gene>
    <name evidence="1" type="primary">ykgA</name>
    <name evidence="1" type="ORF">MHA01_09230</name>
</gene>
<comment type="caution">
    <text evidence="1">The sequence shown here is derived from an EMBL/GenBank/DDBJ whole genome shotgun (WGS) entry which is preliminary data.</text>
</comment>
<name>A0A510Y3W6_MARHA</name>
<accession>A0A510Y3W6</accession>
<dbReference type="SUPFAM" id="SSF55909">
    <property type="entry name" value="Pentein"/>
    <property type="match status" value="1"/>
</dbReference>
<reference evidence="1 2" key="1">
    <citation type="submission" date="2019-07" db="EMBL/GenBank/DDBJ databases">
        <title>Whole genome shotgun sequence of Marinococcus halophilus NBRC 102359.</title>
        <authorList>
            <person name="Hosoyama A."/>
            <person name="Uohara A."/>
            <person name="Ohji S."/>
            <person name="Ichikawa N."/>
        </authorList>
    </citation>
    <scope>NUCLEOTIDE SEQUENCE [LARGE SCALE GENOMIC DNA]</scope>
    <source>
        <strain evidence="1 2">NBRC 102359</strain>
    </source>
</reference>
<dbReference type="STRING" id="1371.GCA_900166605_02101"/>
<dbReference type="PANTHER" id="PTHR47271">
    <property type="entry name" value="ARGININE DEIMINASE"/>
    <property type="match status" value="1"/>
</dbReference>
<dbReference type="GO" id="GO:0016990">
    <property type="term" value="F:arginine deiminase activity"/>
    <property type="evidence" value="ECO:0007669"/>
    <property type="project" value="TreeGrafter"/>
</dbReference>
<dbReference type="Gene3D" id="3.75.10.10">
    <property type="entry name" value="L-arginine/glycine Amidinotransferase, Chain A"/>
    <property type="match status" value="1"/>
</dbReference>
<dbReference type="Pfam" id="PF19420">
    <property type="entry name" value="DDAH_eukar"/>
    <property type="match status" value="1"/>
</dbReference>
<proteinExistence type="predicted"/>
<dbReference type="GO" id="GO:0019546">
    <property type="term" value="P:L-arginine deiminase pathway"/>
    <property type="evidence" value="ECO:0007669"/>
    <property type="project" value="TreeGrafter"/>
</dbReference>
<dbReference type="AlphaFoldDB" id="A0A510Y3W6"/>
<dbReference type="PANTHER" id="PTHR47271:SF2">
    <property type="entry name" value="ARGININE DEIMINASE"/>
    <property type="match status" value="1"/>
</dbReference>
<sequence>MTNTVTTYVRDEYSVLADVIMCEPRHMAIKEVINEMQKQHASANINIEKAILQHNQLSAVIQEFGASVHFLPASAFLPEQVFTRDIGFVIDEKLIVSNMGASIRLEETKALADWYERRYGSCFYLKKGTIEGGDVMLSDDLLFIGQSSRTSGEGLEELQQMCPHKQIIPLHFDHRHLHLDCIFNIVASATAIVYEPAFEADSLAAVKQRFNIISVPDEEQARLGTNVFSLGRRHIISLPENMHVNKQLREYGFIVHEVPYDEIIKSGGSFRCTTLPLRRVEKIINKERNVEQ</sequence>
<evidence type="ECO:0008006" key="3">
    <source>
        <dbReference type="Google" id="ProtNLM"/>
    </source>
</evidence>
<dbReference type="RefSeq" id="WP_094908482.1">
    <property type="nucleotide sequence ID" value="NZ_BJUN01000004.1"/>
</dbReference>
<dbReference type="EMBL" id="BJUN01000004">
    <property type="protein sequence ID" value="GEK58018.1"/>
    <property type="molecule type" value="Genomic_DNA"/>
</dbReference>
<evidence type="ECO:0000313" key="2">
    <source>
        <dbReference type="Proteomes" id="UP000321051"/>
    </source>
</evidence>
<evidence type="ECO:0000313" key="1">
    <source>
        <dbReference type="EMBL" id="GEK58018.1"/>
    </source>
</evidence>
<dbReference type="OrthoDB" id="9814070at2"/>